<sequence length="463" mass="50843">MARAGFSCFIVHLFAVLFSDLYLPNSDSIHSKDILPVQVEFDLLGTVLTNFCDICLILAISGLDKGILIAHNTEPSHGDGDVLPGTVQLADKIFHFSVYGLAGVLFILSIVAFSIGQHLYCTFGLASSRIGYDHSYVGSSYSQMELGKASHLLSLTMYCMALAVVVCISIKSIVTKMRCRGDKRVAMVCWHSDVAETLISHLIIRIDVLFFHLQACTYLIVCDSLLILRNSYIVGFALAFKPRDGATNTPPSVFTVIDVIADTWPALVIFCVLFALGCKKRGLWSTKQPYTPGLLDVTPQQSPRSYSHGTSQPSEADLESNMQEPQMHEMPQVTSREHILHEPMPRHEIPRRPVNPPPLQGEQQQIRETLEAEGQDDSPPDYYSARHQAPPQPVPQHALPFTPVGAGEEEAQAGPSFALPVQRGYDGVPLSGSPPPHADAMGLYHQADGRTPQSQPLPYNEKS</sequence>
<protein>
    <submittedName>
        <fullName evidence="3">Uncharacterized protein</fullName>
    </submittedName>
</protein>
<organism evidence="4">
    <name type="scientific">Metarhizium acridum (strain CQMa 102)</name>
    <dbReference type="NCBI Taxonomy" id="655827"/>
    <lineage>
        <taxon>Eukaryota</taxon>
        <taxon>Fungi</taxon>
        <taxon>Dikarya</taxon>
        <taxon>Ascomycota</taxon>
        <taxon>Pezizomycotina</taxon>
        <taxon>Sordariomycetes</taxon>
        <taxon>Hypocreomycetidae</taxon>
        <taxon>Hypocreales</taxon>
        <taxon>Clavicipitaceae</taxon>
        <taxon>Metarhizium</taxon>
    </lineage>
</organism>
<feature type="region of interest" description="Disordered" evidence="1">
    <location>
        <begin position="370"/>
        <end position="463"/>
    </location>
</feature>
<evidence type="ECO:0000313" key="3">
    <source>
        <dbReference type="EMBL" id="EFY89226.1"/>
    </source>
</evidence>
<dbReference type="HOGENOM" id="CLU_667384_0_0_1"/>
<dbReference type="InParanoid" id="E9E4L5"/>
<keyword evidence="2" id="KW-1133">Transmembrane helix</keyword>
<dbReference type="eggNOG" id="ENOG502S6M4">
    <property type="taxonomic scope" value="Eukaryota"/>
</dbReference>
<feature type="transmembrane region" description="Helical" evidence="2">
    <location>
        <begin position="152"/>
        <end position="174"/>
    </location>
</feature>
<dbReference type="AlphaFoldDB" id="E9E4L5"/>
<evidence type="ECO:0000313" key="4">
    <source>
        <dbReference type="Proteomes" id="UP000002499"/>
    </source>
</evidence>
<feature type="compositionally biased region" description="Low complexity" evidence="1">
    <location>
        <begin position="385"/>
        <end position="400"/>
    </location>
</feature>
<evidence type="ECO:0000256" key="2">
    <source>
        <dbReference type="SAM" id="Phobius"/>
    </source>
</evidence>
<name>E9E4L5_METAQ</name>
<dbReference type="KEGG" id="maw:19249124"/>
<reference evidence="3 4" key="1">
    <citation type="journal article" date="2011" name="PLoS Genet.">
        <title>Genome sequencing and comparative transcriptomics of the model entomopathogenic fungi Metarhizium anisopliae and M. acridum.</title>
        <authorList>
            <person name="Gao Q."/>
            <person name="Jin K."/>
            <person name="Ying S.H."/>
            <person name="Zhang Y."/>
            <person name="Xiao G."/>
            <person name="Shang Y."/>
            <person name="Duan Z."/>
            <person name="Hu X."/>
            <person name="Xie X.Q."/>
            <person name="Zhou G."/>
            <person name="Peng G."/>
            <person name="Luo Z."/>
            <person name="Huang W."/>
            <person name="Wang B."/>
            <person name="Fang W."/>
            <person name="Wang S."/>
            <person name="Zhong Y."/>
            <person name="Ma L.J."/>
            <person name="St Leger R.J."/>
            <person name="Zhao G.P."/>
            <person name="Pei Y."/>
            <person name="Feng M.G."/>
            <person name="Xia Y."/>
            <person name="Wang C."/>
        </authorList>
    </citation>
    <scope>NUCLEOTIDE SEQUENCE [LARGE SCALE GENOMIC DNA]</scope>
    <source>
        <strain evidence="3 4">CQMa 102</strain>
    </source>
</reference>
<dbReference type="OrthoDB" id="5217806at2759"/>
<keyword evidence="2" id="KW-0472">Membrane</keyword>
<feature type="transmembrane region" description="Helical" evidence="2">
    <location>
        <begin position="43"/>
        <end position="63"/>
    </location>
</feature>
<dbReference type="EMBL" id="GL698502">
    <property type="protein sequence ID" value="EFY89226.1"/>
    <property type="molecule type" value="Genomic_DNA"/>
</dbReference>
<dbReference type="Proteomes" id="UP000002499">
    <property type="component" value="Unassembled WGS sequence"/>
</dbReference>
<dbReference type="GeneID" id="19249124"/>
<keyword evidence="4" id="KW-1185">Reference proteome</keyword>
<gene>
    <name evidence="3" type="ORF">MAC_04813</name>
</gene>
<dbReference type="OMA" id="MGLYHQA"/>
<keyword evidence="2" id="KW-0812">Transmembrane</keyword>
<feature type="transmembrane region" description="Helical" evidence="2">
    <location>
        <begin position="252"/>
        <end position="278"/>
    </location>
</feature>
<proteinExistence type="predicted"/>
<feature type="transmembrane region" description="Helical" evidence="2">
    <location>
        <begin position="215"/>
        <end position="240"/>
    </location>
</feature>
<dbReference type="STRING" id="655827.E9E4L5"/>
<feature type="compositionally biased region" description="Polar residues" evidence="1">
    <location>
        <begin position="298"/>
        <end position="324"/>
    </location>
</feature>
<accession>E9E4L5</accession>
<feature type="transmembrane region" description="Helical" evidence="2">
    <location>
        <begin position="98"/>
        <end position="120"/>
    </location>
</feature>
<evidence type="ECO:0000256" key="1">
    <source>
        <dbReference type="SAM" id="MobiDB-lite"/>
    </source>
</evidence>
<feature type="region of interest" description="Disordered" evidence="1">
    <location>
        <begin position="294"/>
        <end position="334"/>
    </location>
</feature>